<dbReference type="PANTHER" id="PTHR19303:SF27">
    <property type="entry name" value="HTH CENPB-TYPE DOMAIN-CONTAINING PROTEIN"/>
    <property type="match status" value="1"/>
</dbReference>
<dbReference type="InterPro" id="IPR006600">
    <property type="entry name" value="HTH_CenpB_DNA-bd_dom"/>
</dbReference>
<comment type="caution">
    <text evidence="3">The sequence shown here is derived from an EMBL/GenBank/DDBJ whole genome shotgun (WGS) entry which is preliminary data.</text>
</comment>
<organism evidence="3 4">
    <name type="scientific">Myotis myotis</name>
    <name type="common">Greater mouse-eared bat</name>
    <name type="synonym">Vespertilio myotis</name>
    <dbReference type="NCBI Taxonomy" id="51298"/>
    <lineage>
        <taxon>Eukaryota</taxon>
        <taxon>Metazoa</taxon>
        <taxon>Chordata</taxon>
        <taxon>Craniata</taxon>
        <taxon>Vertebrata</taxon>
        <taxon>Euteleostomi</taxon>
        <taxon>Mammalia</taxon>
        <taxon>Eutheria</taxon>
        <taxon>Laurasiatheria</taxon>
        <taxon>Chiroptera</taxon>
        <taxon>Yangochiroptera</taxon>
        <taxon>Vespertilionidae</taxon>
        <taxon>Myotis</taxon>
    </lineage>
</organism>
<evidence type="ECO:0000259" key="2">
    <source>
        <dbReference type="PROSITE" id="PS51253"/>
    </source>
</evidence>
<dbReference type="GO" id="GO:0005634">
    <property type="term" value="C:nucleus"/>
    <property type="evidence" value="ECO:0007669"/>
    <property type="project" value="TreeGrafter"/>
</dbReference>
<dbReference type="InterPro" id="IPR050863">
    <property type="entry name" value="CenT-Element_Derived"/>
</dbReference>
<dbReference type="PANTHER" id="PTHR19303">
    <property type="entry name" value="TRANSPOSON"/>
    <property type="match status" value="1"/>
</dbReference>
<dbReference type="VEuPathDB" id="HostDB:LOC118656017"/>
<dbReference type="SMART" id="SM00674">
    <property type="entry name" value="CENPB"/>
    <property type="match status" value="1"/>
</dbReference>
<dbReference type="EMBL" id="JABWUV010000012">
    <property type="protein sequence ID" value="KAF6314867.1"/>
    <property type="molecule type" value="Genomic_DNA"/>
</dbReference>
<dbReference type="GO" id="GO:0003677">
    <property type="term" value="F:DNA binding"/>
    <property type="evidence" value="ECO:0007669"/>
    <property type="project" value="UniProtKB-KW"/>
</dbReference>
<reference evidence="3 4" key="1">
    <citation type="journal article" date="2020" name="Nature">
        <title>Six reference-quality genomes reveal evolution of bat adaptations.</title>
        <authorList>
            <person name="Jebb D."/>
            <person name="Huang Z."/>
            <person name="Pippel M."/>
            <person name="Hughes G.M."/>
            <person name="Lavrichenko K."/>
            <person name="Devanna P."/>
            <person name="Winkler S."/>
            <person name="Jermiin L.S."/>
            <person name="Skirmuntt E.C."/>
            <person name="Katzourakis A."/>
            <person name="Burkitt-Gray L."/>
            <person name="Ray D.A."/>
            <person name="Sullivan K.A.M."/>
            <person name="Roscito J.G."/>
            <person name="Kirilenko B.M."/>
            <person name="Davalos L.M."/>
            <person name="Corthals A.P."/>
            <person name="Power M.L."/>
            <person name="Jones G."/>
            <person name="Ransome R.D."/>
            <person name="Dechmann D.K.N."/>
            <person name="Locatelli A.G."/>
            <person name="Puechmaille S.J."/>
            <person name="Fedrigo O."/>
            <person name="Jarvis E.D."/>
            <person name="Hiller M."/>
            <person name="Vernes S.C."/>
            <person name="Myers E.W."/>
            <person name="Teeling E.C."/>
        </authorList>
    </citation>
    <scope>NUCLEOTIDE SEQUENCE [LARGE SCALE GENOMIC DNA]</scope>
    <source>
        <strain evidence="3">MMyoMyo1</strain>
        <tissue evidence="3">Flight muscle</tissue>
    </source>
</reference>
<dbReference type="InterPro" id="IPR009057">
    <property type="entry name" value="Homeodomain-like_sf"/>
</dbReference>
<proteinExistence type="predicted"/>
<gene>
    <name evidence="3" type="ORF">mMyoMyo1_008642</name>
</gene>
<dbReference type="SUPFAM" id="SSF46689">
    <property type="entry name" value="Homeodomain-like"/>
    <property type="match status" value="2"/>
</dbReference>
<feature type="domain" description="HTH CENPB-type" evidence="2">
    <location>
        <begin position="72"/>
        <end position="155"/>
    </location>
</feature>
<name>A0A7J7UPL7_MYOMY</name>
<evidence type="ECO:0000313" key="3">
    <source>
        <dbReference type="EMBL" id="KAF6314867.1"/>
    </source>
</evidence>
<dbReference type="Pfam" id="PF03221">
    <property type="entry name" value="HTH_Tnp_Tc5"/>
    <property type="match status" value="1"/>
</dbReference>
<dbReference type="Gene3D" id="1.10.10.60">
    <property type="entry name" value="Homeodomain-like"/>
    <property type="match status" value="2"/>
</dbReference>
<sequence>MDLKKVSAKDSAEKKKRMMCIELKKEIIEKHDQGVRVIDLVKQYKRSTSTICTILKQKESIQATTPAKGIKIISKQRTSIHENIEKLLMVWLTEKQLAGDTVTKAIICEKARAIYADLLQQTPGTSMDEASGKPFKASRGWFENFIKRTGIHSVVRHGEAGSVDIKGGDINELIEEHSEELTTQELKELQTQQHTEVLQEIDDTEEEEGEEVISISEIKEMLGMWEKLSDFIQKKHPEKIATGCAMELFNDTCLTHFRNILKGRMKQISLDRFLSKTPVAESDESVAKRAKISK</sequence>
<protein>
    <recommendedName>
        <fullName evidence="2">HTH CENPB-type domain-containing protein</fullName>
    </recommendedName>
</protein>
<evidence type="ECO:0000313" key="4">
    <source>
        <dbReference type="Proteomes" id="UP000527355"/>
    </source>
</evidence>
<dbReference type="PROSITE" id="PS51253">
    <property type="entry name" value="HTH_CENPB"/>
    <property type="match status" value="1"/>
</dbReference>
<dbReference type="AlphaFoldDB" id="A0A7J7UPL7"/>
<dbReference type="Proteomes" id="UP000527355">
    <property type="component" value="Unassembled WGS sequence"/>
</dbReference>
<keyword evidence="4" id="KW-1185">Reference proteome</keyword>
<accession>A0A7J7UPL7</accession>
<evidence type="ECO:0000256" key="1">
    <source>
        <dbReference type="ARBA" id="ARBA00023125"/>
    </source>
</evidence>
<dbReference type="VEuPathDB" id="HostDB:LOC118679597"/>
<keyword evidence="1" id="KW-0238">DNA-binding</keyword>